<dbReference type="GO" id="GO:0022857">
    <property type="term" value="F:transmembrane transporter activity"/>
    <property type="evidence" value="ECO:0007669"/>
    <property type="project" value="InterPro"/>
</dbReference>
<dbReference type="InterPro" id="IPR000109">
    <property type="entry name" value="POT_fam"/>
</dbReference>
<keyword evidence="3 6" id="KW-0812">Transmembrane</keyword>
<evidence type="ECO:0000313" key="8">
    <source>
        <dbReference type="EMBL" id="KAJ3178977.1"/>
    </source>
</evidence>
<dbReference type="EMBL" id="JADGJQ010000023">
    <property type="protein sequence ID" value="KAJ3178977.1"/>
    <property type="molecule type" value="Genomic_DNA"/>
</dbReference>
<feature type="transmembrane region" description="Helical" evidence="7">
    <location>
        <begin position="209"/>
        <end position="228"/>
    </location>
</feature>
<reference evidence="8" key="1">
    <citation type="submission" date="2020-05" db="EMBL/GenBank/DDBJ databases">
        <title>Phylogenomic resolution of chytrid fungi.</title>
        <authorList>
            <person name="Stajich J.E."/>
            <person name="Amses K."/>
            <person name="Simmons R."/>
            <person name="Seto K."/>
            <person name="Myers J."/>
            <person name="Bonds A."/>
            <person name="Quandt C.A."/>
            <person name="Barry K."/>
            <person name="Liu P."/>
            <person name="Grigoriev I."/>
            <person name="Longcore J.E."/>
            <person name="James T.Y."/>
        </authorList>
    </citation>
    <scope>NUCLEOTIDE SEQUENCE</scope>
    <source>
        <strain evidence="8">JEL0379</strain>
    </source>
</reference>
<feature type="transmembrane region" description="Helical" evidence="7">
    <location>
        <begin position="358"/>
        <end position="376"/>
    </location>
</feature>
<gene>
    <name evidence="8" type="ORF">HDU87_003246</name>
</gene>
<proteinExistence type="inferred from homology"/>
<evidence type="ECO:0000256" key="5">
    <source>
        <dbReference type="ARBA" id="ARBA00023136"/>
    </source>
</evidence>
<feature type="transmembrane region" description="Helical" evidence="7">
    <location>
        <begin position="132"/>
        <end position="150"/>
    </location>
</feature>
<feature type="transmembrane region" description="Helical" evidence="7">
    <location>
        <begin position="474"/>
        <end position="492"/>
    </location>
</feature>
<dbReference type="PROSITE" id="PS01023">
    <property type="entry name" value="PTR2_2"/>
    <property type="match status" value="1"/>
</dbReference>
<dbReference type="AlphaFoldDB" id="A0AAD5TKU3"/>
<name>A0AAD5TKU3_9FUNG</name>
<keyword evidence="6" id="KW-0813">Transport</keyword>
<evidence type="ECO:0000256" key="6">
    <source>
        <dbReference type="RuleBase" id="RU003755"/>
    </source>
</evidence>
<evidence type="ECO:0000256" key="4">
    <source>
        <dbReference type="ARBA" id="ARBA00022989"/>
    </source>
</evidence>
<sequence length="539" mass="59749">MADITSAMADVKHIDEKKHVETIIEDGQYADDREDAAYLEREAALNRELDAKLAAEPEKLPKAIWFIIPNEFGERFCYYGINPILKKFLTEMLGYSKPKTNSIQHTWKSVSYFTPLLGAAVSDSFLDKFKTIVSLSFVYLAGLIMLSISAKPGADHPDGTRGFISPGAPLAALFLISLGTGGIKPCVSSHGGDQFLAVQSFNINKFYNYFYMSINLGSLISGFVTPHVRERNCFGHDGDCFAWAFGICAAAFGSALVLFIIGKKWYRVVPPSGQFFPWILAKAAFTYMFRGRARAEEVHTHAVVLELVDLVKVFYVISPVIVFWLGFDQGNTTWQDTSDQMDDSHWLSSEITNAVVNPFWIVTLAPIFANWLYPAIEKRVQFGLIRRMVLGMFFAAFAFVLMALIQKKITDNCLDEVSLDSNGKEQHACMDRSVNTAVMLVPYFFVTVAEVLVSISGLNLTYMEVGRRTKSSSAALWLLGTGIANAIGAVIMESPLGDTAQTPRHTFYLVMAAVCVVAGLVQAAFAKLYTYRADRVVKA</sequence>
<evidence type="ECO:0000256" key="7">
    <source>
        <dbReference type="SAM" id="Phobius"/>
    </source>
</evidence>
<evidence type="ECO:0000256" key="3">
    <source>
        <dbReference type="ARBA" id="ARBA00022692"/>
    </source>
</evidence>
<dbReference type="InterPro" id="IPR018456">
    <property type="entry name" value="PTR2_symporter_CS"/>
</dbReference>
<organism evidence="8 9">
    <name type="scientific">Geranomyces variabilis</name>
    <dbReference type="NCBI Taxonomy" id="109894"/>
    <lineage>
        <taxon>Eukaryota</taxon>
        <taxon>Fungi</taxon>
        <taxon>Fungi incertae sedis</taxon>
        <taxon>Chytridiomycota</taxon>
        <taxon>Chytridiomycota incertae sedis</taxon>
        <taxon>Chytridiomycetes</taxon>
        <taxon>Spizellomycetales</taxon>
        <taxon>Powellomycetaceae</taxon>
        <taxon>Geranomyces</taxon>
    </lineage>
</organism>
<feature type="transmembrane region" description="Helical" evidence="7">
    <location>
        <begin position="388"/>
        <end position="405"/>
    </location>
</feature>
<keyword evidence="5 7" id="KW-0472">Membrane</keyword>
<comment type="similarity">
    <text evidence="2 6">Belongs to the major facilitator superfamily. Proton-dependent oligopeptide transporter (POT/PTR) (TC 2.A.17) family.</text>
</comment>
<keyword evidence="4 7" id="KW-1133">Transmembrane helix</keyword>
<evidence type="ECO:0000256" key="2">
    <source>
        <dbReference type="ARBA" id="ARBA00005982"/>
    </source>
</evidence>
<protein>
    <submittedName>
        <fullName evidence="8">Uncharacterized protein</fullName>
    </submittedName>
</protein>
<feature type="transmembrane region" description="Helical" evidence="7">
    <location>
        <begin position="240"/>
        <end position="261"/>
    </location>
</feature>
<dbReference type="GO" id="GO:0006857">
    <property type="term" value="P:oligopeptide transport"/>
    <property type="evidence" value="ECO:0007669"/>
    <property type="project" value="InterPro"/>
</dbReference>
<keyword evidence="9" id="KW-1185">Reference proteome</keyword>
<dbReference type="PANTHER" id="PTHR11654">
    <property type="entry name" value="OLIGOPEPTIDE TRANSPORTER-RELATED"/>
    <property type="match status" value="1"/>
</dbReference>
<dbReference type="Gene3D" id="1.20.1250.20">
    <property type="entry name" value="MFS general substrate transporter like domains"/>
    <property type="match status" value="1"/>
</dbReference>
<dbReference type="Pfam" id="PF00854">
    <property type="entry name" value="PTR2"/>
    <property type="match status" value="2"/>
</dbReference>
<dbReference type="SUPFAM" id="SSF103473">
    <property type="entry name" value="MFS general substrate transporter"/>
    <property type="match status" value="1"/>
</dbReference>
<comment type="subcellular location">
    <subcellularLocation>
        <location evidence="1 6">Membrane</location>
        <topology evidence="1 6">Multi-pass membrane protein</topology>
    </subcellularLocation>
</comment>
<evidence type="ECO:0000256" key="1">
    <source>
        <dbReference type="ARBA" id="ARBA00004141"/>
    </source>
</evidence>
<dbReference type="Proteomes" id="UP001212152">
    <property type="component" value="Unassembled WGS sequence"/>
</dbReference>
<accession>A0AAD5TKU3</accession>
<feature type="transmembrane region" description="Helical" evidence="7">
    <location>
        <begin position="507"/>
        <end position="529"/>
    </location>
</feature>
<feature type="transmembrane region" description="Helical" evidence="7">
    <location>
        <begin position="440"/>
        <end position="462"/>
    </location>
</feature>
<evidence type="ECO:0000313" key="9">
    <source>
        <dbReference type="Proteomes" id="UP001212152"/>
    </source>
</evidence>
<dbReference type="GO" id="GO:0016020">
    <property type="term" value="C:membrane"/>
    <property type="evidence" value="ECO:0007669"/>
    <property type="project" value="UniProtKB-SubCell"/>
</dbReference>
<comment type="caution">
    <text evidence="8">The sequence shown here is derived from an EMBL/GenBank/DDBJ whole genome shotgun (WGS) entry which is preliminary data.</text>
</comment>
<feature type="transmembrane region" description="Helical" evidence="7">
    <location>
        <begin position="302"/>
        <end position="327"/>
    </location>
</feature>
<dbReference type="InterPro" id="IPR036259">
    <property type="entry name" value="MFS_trans_sf"/>
</dbReference>